<dbReference type="PROSITE" id="PS51755">
    <property type="entry name" value="OMPR_PHOB"/>
    <property type="match status" value="1"/>
</dbReference>
<dbReference type="Pfam" id="PF00072">
    <property type="entry name" value="Response_reg"/>
    <property type="match status" value="1"/>
</dbReference>
<sequence length="224" mass="25903">MRVLVIEDNVEVASVIESALQEEKWETDVAHDGRQGLEKALQEPCDVIILDIMLPDLDGHRVLQEIRKVSFTTPVLFLTARDRVEDRVIGLDYGADDYLTKPFDVAELLARVRALARRKGSIYHEDHIAYGRIQIRPQAHDGFVDNKPLHLTVKEYELLEYFLINAEQILTRQQIFYRVWGFNSDSGSTVVDVYVHYLRKKLAPFHCDEYVRTVRGVGFMLKES</sequence>
<evidence type="ECO:0000313" key="10">
    <source>
        <dbReference type="EMBL" id="PWI57303.1"/>
    </source>
</evidence>
<dbReference type="InterPro" id="IPR039420">
    <property type="entry name" value="WalR-like"/>
</dbReference>
<evidence type="ECO:0000256" key="4">
    <source>
        <dbReference type="ARBA" id="ARBA00023125"/>
    </source>
</evidence>
<evidence type="ECO:0000256" key="3">
    <source>
        <dbReference type="ARBA" id="ARBA00023015"/>
    </source>
</evidence>
<dbReference type="InterPro" id="IPR011006">
    <property type="entry name" value="CheY-like_superfamily"/>
</dbReference>
<evidence type="ECO:0000256" key="6">
    <source>
        <dbReference type="PROSITE-ProRule" id="PRU00169"/>
    </source>
</evidence>
<dbReference type="Pfam" id="PF00486">
    <property type="entry name" value="Trans_reg_C"/>
    <property type="match status" value="1"/>
</dbReference>
<accession>A0A2U3D7R2</accession>
<keyword evidence="3" id="KW-0805">Transcription regulation</keyword>
<dbReference type="PANTHER" id="PTHR48111:SF22">
    <property type="entry name" value="REGULATOR OF RPOS"/>
    <property type="match status" value="1"/>
</dbReference>
<dbReference type="InterPro" id="IPR001789">
    <property type="entry name" value="Sig_transdc_resp-reg_receiver"/>
</dbReference>
<dbReference type="SMART" id="SM00862">
    <property type="entry name" value="Trans_reg_C"/>
    <property type="match status" value="1"/>
</dbReference>
<dbReference type="CDD" id="cd00383">
    <property type="entry name" value="trans_reg_C"/>
    <property type="match status" value="1"/>
</dbReference>
<evidence type="ECO:0000256" key="5">
    <source>
        <dbReference type="ARBA" id="ARBA00023163"/>
    </source>
</evidence>
<dbReference type="Proteomes" id="UP000245380">
    <property type="component" value="Unassembled WGS sequence"/>
</dbReference>
<dbReference type="GO" id="GO:0000156">
    <property type="term" value="F:phosphorelay response regulator activity"/>
    <property type="evidence" value="ECO:0007669"/>
    <property type="project" value="TreeGrafter"/>
</dbReference>
<dbReference type="FunFam" id="3.40.50.2300:FF:000001">
    <property type="entry name" value="DNA-binding response regulator PhoB"/>
    <property type="match status" value="1"/>
</dbReference>
<feature type="DNA-binding region" description="OmpR/PhoB-type" evidence="7">
    <location>
        <begin position="125"/>
        <end position="223"/>
    </location>
</feature>
<keyword evidence="5" id="KW-0804">Transcription</keyword>
<dbReference type="Gene3D" id="3.40.50.2300">
    <property type="match status" value="1"/>
</dbReference>
<dbReference type="SMART" id="SM00448">
    <property type="entry name" value="REC"/>
    <property type="match status" value="1"/>
</dbReference>
<organism evidence="10 11">
    <name type="scientific">Sulfoacidibacillus thermotolerans</name>
    <name type="common">Acidibacillus sulfuroxidans</name>
    <dbReference type="NCBI Taxonomy" id="1765684"/>
    <lineage>
        <taxon>Bacteria</taxon>
        <taxon>Bacillati</taxon>
        <taxon>Bacillota</taxon>
        <taxon>Bacilli</taxon>
        <taxon>Bacillales</taxon>
        <taxon>Alicyclobacillaceae</taxon>
        <taxon>Sulfoacidibacillus</taxon>
    </lineage>
</organism>
<keyword evidence="2" id="KW-0902">Two-component regulatory system</keyword>
<evidence type="ECO:0000259" key="8">
    <source>
        <dbReference type="PROSITE" id="PS50110"/>
    </source>
</evidence>
<evidence type="ECO:0000313" key="11">
    <source>
        <dbReference type="Proteomes" id="UP000245380"/>
    </source>
</evidence>
<comment type="caution">
    <text evidence="10">The sequence shown here is derived from an EMBL/GenBank/DDBJ whole genome shotgun (WGS) entry which is preliminary data.</text>
</comment>
<feature type="domain" description="Response regulatory" evidence="8">
    <location>
        <begin position="2"/>
        <end position="116"/>
    </location>
</feature>
<dbReference type="GO" id="GO:0005829">
    <property type="term" value="C:cytosol"/>
    <property type="evidence" value="ECO:0007669"/>
    <property type="project" value="TreeGrafter"/>
</dbReference>
<keyword evidence="4 7" id="KW-0238">DNA-binding</keyword>
<reference evidence="10 11" key="1">
    <citation type="submission" date="2016-11" db="EMBL/GenBank/DDBJ databases">
        <title>Comparative genomics of Acidibacillus ferroxidans species.</title>
        <authorList>
            <person name="Oliveira G."/>
            <person name="Nunes G."/>
            <person name="Oliveira R."/>
            <person name="Araujo F."/>
            <person name="Salim A."/>
            <person name="Scholte L."/>
            <person name="Morais D."/>
            <person name="Nancucheo I."/>
            <person name="Johnson D.B."/>
            <person name="Grail B."/>
            <person name="Bittencourt J."/>
            <person name="Valadares R."/>
        </authorList>
    </citation>
    <scope>NUCLEOTIDE SEQUENCE [LARGE SCALE GENOMIC DNA]</scope>
    <source>
        <strain evidence="10 11">Y002</strain>
    </source>
</reference>
<dbReference type="Gene3D" id="6.10.250.690">
    <property type="match status" value="1"/>
</dbReference>
<feature type="modified residue" description="4-aspartylphosphate" evidence="6">
    <location>
        <position position="51"/>
    </location>
</feature>
<dbReference type="InterPro" id="IPR016032">
    <property type="entry name" value="Sig_transdc_resp-reg_C-effctor"/>
</dbReference>
<dbReference type="EMBL" id="MPDK01000015">
    <property type="protein sequence ID" value="PWI57303.1"/>
    <property type="molecule type" value="Genomic_DNA"/>
</dbReference>
<dbReference type="AlphaFoldDB" id="A0A2U3D7R2"/>
<evidence type="ECO:0000256" key="1">
    <source>
        <dbReference type="ARBA" id="ARBA00022553"/>
    </source>
</evidence>
<evidence type="ECO:0000256" key="2">
    <source>
        <dbReference type="ARBA" id="ARBA00023012"/>
    </source>
</evidence>
<proteinExistence type="predicted"/>
<evidence type="ECO:0000256" key="7">
    <source>
        <dbReference type="PROSITE-ProRule" id="PRU01091"/>
    </source>
</evidence>
<dbReference type="GO" id="GO:0000976">
    <property type="term" value="F:transcription cis-regulatory region binding"/>
    <property type="evidence" value="ECO:0007669"/>
    <property type="project" value="TreeGrafter"/>
</dbReference>
<dbReference type="InterPro" id="IPR036388">
    <property type="entry name" value="WH-like_DNA-bd_sf"/>
</dbReference>
<dbReference type="SUPFAM" id="SSF46894">
    <property type="entry name" value="C-terminal effector domain of the bipartite response regulators"/>
    <property type="match status" value="1"/>
</dbReference>
<dbReference type="InterPro" id="IPR001867">
    <property type="entry name" value="OmpR/PhoB-type_DNA-bd"/>
</dbReference>
<dbReference type="Gene3D" id="1.10.10.10">
    <property type="entry name" value="Winged helix-like DNA-binding domain superfamily/Winged helix DNA-binding domain"/>
    <property type="match status" value="1"/>
</dbReference>
<dbReference type="GO" id="GO:0032993">
    <property type="term" value="C:protein-DNA complex"/>
    <property type="evidence" value="ECO:0007669"/>
    <property type="project" value="TreeGrafter"/>
</dbReference>
<gene>
    <name evidence="10" type="ORF">BM613_09410</name>
</gene>
<protein>
    <submittedName>
        <fullName evidence="10">DNA-binding response regulator</fullName>
    </submittedName>
</protein>
<keyword evidence="11" id="KW-1185">Reference proteome</keyword>
<dbReference type="GO" id="GO:0006355">
    <property type="term" value="P:regulation of DNA-templated transcription"/>
    <property type="evidence" value="ECO:0007669"/>
    <property type="project" value="InterPro"/>
</dbReference>
<evidence type="ECO:0000259" key="9">
    <source>
        <dbReference type="PROSITE" id="PS51755"/>
    </source>
</evidence>
<dbReference type="PANTHER" id="PTHR48111">
    <property type="entry name" value="REGULATOR OF RPOS"/>
    <property type="match status" value="1"/>
</dbReference>
<feature type="domain" description="OmpR/PhoB-type" evidence="9">
    <location>
        <begin position="125"/>
        <end position="223"/>
    </location>
</feature>
<dbReference type="RefSeq" id="WP_109430943.1">
    <property type="nucleotide sequence ID" value="NZ_MPDK01000015.1"/>
</dbReference>
<dbReference type="SUPFAM" id="SSF52172">
    <property type="entry name" value="CheY-like"/>
    <property type="match status" value="1"/>
</dbReference>
<dbReference type="PROSITE" id="PS50110">
    <property type="entry name" value="RESPONSE_REGULATORY"/>
    <property type="match status" value="1"/>
</dbReference>
<keyword evidence="1 6" id="KW-0597">Phosphoprotein</keyword>
<name>A0A2U3D7R2_SULT2</name>
<dbReference type="OrthoDB" id="9790442at2"/>